<dbReference type="PANTHER" id="PTHR45693:SF14">
    <property type="entry name" value="TRANSCRIPTION FACTOR TGA2.2"/>
    <property type="match status" value="1"/>
</dbReference>
<dbReference type="FunFam" id="1.20.5.170:FF:000019">
    <property type="entry name" value="BZIP family transcription factor"/>
    <property type="match status" value="1"/>
</dbReference>
<feature type="region of interest" description="Disordered" evidence="9">
    <location>
        <begin position="195"/>
        <end position="214"/>
    </location>
</feature>
<feature type="compositionally biased region" description="Polar residues" evidence="9">
    <location>
        <begin position="145"/>
        <end position="160"/>
    </location>
</feature>
<keyword evidence="7" id="KW-0539">Nucleus</keyword>
<dbReference type="PANTHER" id="PTHR45693">
    <property type="entry name" value="TRANSCRIPTION FACTOR TGA9"/>
    <property type="match status" value="1"/>
</dbReference>
<keyword evidence="8" id="KW-0175">Coiled coil</keyword>
<reference evidence="12 13" key="1">
    <citation type="journal article" date="2010" name="Nature">
        <title>Genome sequence of the palaeopolyploid soybean.</title>
        <authorList>
            <person name="Schmutz J."/>
            <person name="Cannon S.B."/>
            <person name="Schlueter J."/>
            <person name="Ma J."/>
            <person name="Mitros T."/>
            <person name="Nelson W."/>
            <person name="Hyten D.L."/>
            <person name="Song Q."/>
            <person name="Thelen J.J."/>
            <person name="Cheng J."/>
            <person name="Xu D."/>
            <person name="Hellsten U."/>
            <person name="May G.D."/>
            <person name="Yu Y."/>
            <person name="Sakurai T."/>
            <person name="Umezawa T."/>
            <person name="Bhattacharyya M.K."/>
            <person name="Sandhu D."/>
            <person name="Valliyodan B."/>
            <person name="Lindquist E."/>
            <person name="Peto M."/>
            <person name="Grant D."/>
            <person name="Shu S."/>
            <person name="Goodstein D."/>
            <person name="Barry K."/>
            <person name="Futrell-Griggs M."/>
            <person name="Abernathy B."/>
            <person name="Du J."/>
            <person name="Tian Z."/>
            <person name="Zhu L."/>
            <person name="Gill N."/>
            <person name="Joshi T."/>
            <person name="Libault M."/>
            <person name="Sethuraman A."/>
            <person name="Zhang X.-C."/>
            <person name="Shinozaki K."/>
            <person name="Nguyen H.T."/>
            <person name="Wing R.A."/>
            <person name="Cregan P."/>
            <person name="Specht J."/>
            <person name="Grimwood J."/>
            <person name="Rokhsar D."/>
            <person name="Stacey G."/>
            <person name="Shoemaker R.C."/>
            <person name="Jackson S.A."/>
        </authorList>
    </citation>
    <scope>NUCLEOTIDE SEQUENCE [LARGE SCALE GENOMIC DNA]</scope>
    <source>
        <strain evidence="13">cv. Williams 82</strain>
        <tissue evidence="12">Callus</tissue>
    </source>
</reference>
<dbReference type="GO" id="GO:0000976">
    <property type="term" value="F:transcription cis-regulatory region binding"/>
    <property type="evidence" value="ECO:0007669"/>
    <property type="project" value="UniProtKB-ARBA"/>
</dbReference>
<evidence type="ECO:0000259" key="11">
    <source>
        <dbReference type="PROSITE" id="PS51806"/>
    </source>
</evidence>
<reference evidence="12" key="3">
    <citation type="submission" date="2018-07" db="EMBL/GenBank/DDBJ databases">
        <title>WGS assembly of Glycine max.</title>
        <authorList>
            <person name="Schmutz J."/>
            <person name="Cannon S."/>
            <person name="Schlueter J."/>
            <person name="Ma J."/>
            <person name="Mitros T."/>
            <person name="Nelson W."/>
            <person name="Hyten D."/>
            <person name="Song Q."/>
            <person name="Thelen J."/>
            <person name="Cheng J."/>
            <person name="Xu D."/>
            <person name="Hellsten U."/>
            <person name="May G."/>
            <person name="Yu Y."/>
            <person name="Sakurai T."/>
            <person name="Umezawa T."/>
            <person name="Bhattacharyya M."/>
            <person name="Sandhu D."/>
            <person name="Valliyodan B."/>
            <person name="Lindquist E."/>
            <person name="Peto M."/>
            <person name="Grant D."/>
            <person name="Shu S."/>
            <person name="Goodstein D."/>
            <person name="Barry K."/>
            <person name="Futrell-Griggs M."/>
            <person name="Abernathy B."/>
            <person name="Du J."/>
            <person name="Tian Z."/>
            <person name="Zhu L."/>
            <person name="Gill N."/>
            <person name="Joshi T."/>
            <person name="Libault M."/>
            <person name="Sethuraman A."/>
            <person name="Zhang X."/>
            <person name="Shinozaki K."/>
            <person name="Nguyen H."/>
            <person name="Wing R."/>
            <person name="Cregan P."/>
            <person name="Specht J."/>
            <person name="Grimwood J."/>
            <person name="Rokhsar D."/>
            <person name="Stacey G."/>
            <person name="Shoemaker R."/>
            <person name="Jackson S."/>
        </authorList>
    </citation>
    <scope>NUCLEOTIDE SEQUENCE</scope>
    <source>
        <tissue evidence="12">Callus</tissue>
    </source>
</reference>
<feature type="coiled-coil region" evidence="8">
    <location>
        <begin position="231"/>
        <end position="258"/>
    </location>
</feature>
<proteinExistence type="inferred from homology"/>
<evidence type="ECO:0008006" key="15">
    <source>
        <dbReference type="Google" id="ProtNLM"/>
    </source>
</evidence>
<keyword evidence="14" id="KW-1185">Reference proteome</keyword>
<dbReference type="GO" id="GO:0005634">
    <property type="term" value="C:nucleus"/>
    <property type="evidence" value="ECO:0007669"/>
    <property type="project" value="UniProtKB-SubCell"/>
</dbReference>
<dbReference type="CDD" id="cd14708">
    <property type="entry name" value="bZIP_HBP1b-like"/>
    <property type="match status" value="1"/>
</dbReference>
<feature type="domain" description="BZIP" evidence="10">
    <location>
        <begin position="210"/>
        <end position="254"/>
    </location>
</feature>
<evidence type="ECO:0000256" key="8">
    <source>
        <dbReference type="SAM" id="Coils"/>
    </source>
</evidence>
<dbReference type="EnsemblPlants" id="KRH13334">
    <property type="protein sequence ID" value="KRH13334"/>
    <property type="gene ID" value="GLYMA_15G232000"/>
</dbReference>
<dbReference type="Pfam" id="PF14144">
    <property type="entry name" value="DOG1"/>
    <property type="match status" value="1"/>
</dbReference>
<evidence type="ECO:0000256" key="3">
    <source>
        <dbReference type="ARBA" id="ARBA00023015"/>
    </source>
</evidence>
<dbReference type="OrthoDB" id="2015618at2759"/>
<comment type="subcellular location">
    <subcellularLocation>
        <location evidence="1">Nucleus</location>
    </subcellularLocation>
</comment>
<evidence type="ECO:0000313" key="13">
    <source>
        <dbReference type="EnsemblPlants" id="KRH13334"/>
    </source>
</evidence>
<evidence type="ECO:0000256" key="4">
    <source>
        <dbReference type="ARBA" id="ARBA00023125"/>
    </source>
</evidence>
<reference evidence="13" key="2">
    <citation type="submission" date="2018-02" db="UniProtKB">
        <authorList>
            <consortium name="EnsemblPlants"/>
        </authorList>
    </citation>
    <scope>IDENTIFICATION</scope>
    <source>
        <strain evidence="13">Williams 82</strain>
    </source>
</reference>
<dbReference type="Gramene" id="KRH13334">
    <property type="protein sequence ID" value="KRH13334"/>
    <property type="gene ID" value="GLYMA_15G232000"/>
</dbReference>
<evidence type="ECO:0000256" key="5">
    <source>
        <dbReference type="ARBA" id="ARBA00023159"/>
    </source>
</evidence>
<name>A0A0R0G544_SOYBN</name>
<dbReference type="EMBL" id="CM000848">
    <property type="protein sequence ID" value="KRH13334.1"/>
    <property type="molecule type" value="Genomic_DNA"/>
</dbReference>
<dbReference type="ExpressionAtlas" id="A0A0R0G544">
    <property type="expression patterns" value="baseline and differential"/>
</dbReference>
<accession>A0A0R0G544</accession>
<comment type="similarity">
    <text evidence="2">Belongs to the bZIP family.</text>
</comment>
<dbReference type="InterPro" id="IPR025422">
    <property type="entry name" value="TGA_domain"/>
</dbReference>
<gene>
    <name evidence="13" type="primary">BZIP98</name>
    <name evidence="12" type="ORF">GLYMA_15G232000</name>
</gene>
<feature type="region of interest" description="Disordered" evidence="9">
    <location>
        <begin position="1"/>
        <end position="30"/>
    </location>
</feature>
<dbReference type="InterPro" id="IPR046347">
    <property type="entry name" value="bZIP_sf"/>
</dbReference>
<evidence type="ECO:0000256" key="1">
    <source>
        <dbReference type="ARBA" id="ARBA00004123"/>
    </source>
</evidence>
<keyword evidence="3" id="KW-0805">Transcription regulation</keyword>
<sequence length="497" mass="55125">MTSRKNQNVIQQSHDSMLKEHTLSEGSSCQALADQGRGRYQESGILADQGRECYQESKTLAARNYTEESTIDSFHVSDFGAFDQSYRIGDAVDLSGNPVYNSLKVNSQTISPGSVHISSLGQLPTSLEKSPLTNQIEPHRLRLQKVQSSNPGTILVGNTDNQEESAMADASPRTDISTDGDTDDKNQPYDRNEALAAVSDSSDRSKDKSDQKTLRRLAQNREAARKSRLRKKAYVQQLESSRLKLTQLEQELQRARQHGIFISSSGDQAHTLSGNGAMQFDAEYARWLEEQNRQINELKAAVNSHASDTELRMIVDGILAHYDEIFRLKGVAAKADVFHLLSGMWKTPAERCFLWLGGFRSSELLKLLVSQLEPLTEQQLMGITNLQQSSQQAEDALSQGMEALQQSLAETLSTGAPASSGSSGNVANYMGQMAMAMGKLGTLEGFIQQADNLRQQTLQQMHRILTTRQSARALLAIHDYFSRLRALSSLWLARPRD</sequence>
<dbReference type="AlphaFoldDB" id="A0A0R0G544"/>
<keyword evidence="6" id="KW-0804">Transcription</keyword>
<feature type="compositionally biased region" description="Polar residues" evidence="9">
    <location>
        <begin position="1"/>
        <end position="15"/>
    </location>
</feature>
<organism evidence="12">
    <name type="scientific">Glycine max</name>
    <name type="common">Soybean</name>
    <name type="synonym">Glycine hispida</name>
    <dbReference type="NCBI Taxonomy" id="3847"/>
    <lineage>
        <taxon>Eukaryota</taxon>
        <taxon>Viridiplantae</taxon>
        <taxon>Streptophyta</taxon>
        <taxon>Embryophyta</taxon>
        <taxon>Tracheophyta</taxon>
        <taxon>Spermatophyta</taxon>
        <taxon>Magnoliopsida</taxon>
        <taxon>eudicotyledons</taxon>
        <taxon>Gunneridae</taxon>
        <taxon>Pentapetalae</taxon>
        <taxon>rosids</taxon>
        <taxon>fabids</taxon>
        <taxon>Fabales</taxon>
        <taxon>Fabaceae</taxon>
        <taxon>Papilionoideae</taxon>
        <taxon>50 kb inversion clade</taxon>
        <taxon>NPAAA clade</taxon>
        <taxon>indigoferoid/millettioid clade</taxon>
        <taxon>Phaseoleae</taxon>
        <taxon>Glycine</taxon>
        <taxon>Glycine subgen. Soja</taxon>
    </lineage>
</organism>
<evidence type="ECO:0000313" key="12">
    <source>
        <dbReference type="EMBL" id="KRH13334.1"/>
    </source>
</evidence>
<dbReference type="PROSITE" id="PS50217">
    <property type="entry name" value="BZIP"/>
    <property type="match status" value="1"/>
</dbReference>
<dbReference type="SMART" id="SM00338">
    <property type="entry name" value="BRLZ"/>
    <property type="match status" value="1"/>
</dbReference>
<dbReference type="PROSITE" id="PS00036">
    <property type="entry name" value="BZIP_BASIC"/>
    <property type="match status" value="1"/>
</dbReference>
<keyword evidence="5" id="KW-0010">Activator</keyword>
<evidence type="ECO:0000256" key="2">
    <source>
        <dbReference type="ARBA" id="ARBA00007163"/>
    </source>
</evidence>
<dbReference type="Proteomes" id="UP000008827">
    <property type="component" value="Chromosome 15"/>
</dbReference>
<feature type="region of interest" description="Disordered" evidence="9">
    <location>
        <begin position="143"/>
        <end position="190"/>
    </location>
</feature>
<protein>
    <recommendedName>
        <fullName evidence="15">BZIP transcription factor</fullName>
    </recommendedName>
</protein>
<evidence type="ECO:0000256" key="7">
    <source>
        <dbReference type="ARBA" id="ARBA00023242"/>
    </source>
</evidence>
<feature type="compositionally biased region" description="Basic and acidic residues" evidence="9">
    <location>
        <begin position="201"/>
        <end position="213"/>
    </location>
</feature>
<dbReference type="SUPFAM" id="SSF57959">
    <property type="entry name" value="Leucine zipper domain"/>
    <property type="match status" value="1"/>
</dbReference>
<dbReference type="PROSITE" id="PS51806">
    <property type="entry name" value="DOG1"/>
    <property type="match status" value="1"/>
</dbReference>
<dbReference type="Pfam" id="PF00170">
    <property type="entry name" value="bZIP_1"/>
    <property type="match status" value="1"/>
</dbReference>
<dbReference type="STRING" id="3847.A0A0R0G544"/>
<evidence type="ECO:0000256" key="9">
    <source>
        <dbReference type="SAM" id="MobiDB-lite"/>
    </source>
</evidence>
<dbReference type="Gene3D" id="1.20.5.170">
    <property type="match status" value="1"/>
</dbReference>
<evidence type="ECO:0000256" key="6">
    <source>
        <dbReference type="ARBA" id="ARBA00023163"/>
    </source>
</evidence>
<feature type="domain" description="DOG1" evidence="11">
    <location>
        <begin position="277"/>
        <end position="494"/>
    </location>
</feature>
<dbReference type="InterPro" id="IPR004827">
    <property type="entry name" value="bZIP"/>
</dbReference>
<evidence type="ECO:0000259" key="10">
    <source>
        <dbReference type="PROSITE" id="PS50217"/>
    </source>
</evidence>
<dbReference type="SMR" id="A0A0R0G544"/>
<evidence type="ECO:0000313" key="14">
    <source>
        <dbReference type="Proteomes" id="UP000008827"/>
    </source>
</evidence>
<dbReference type="GO" id="GO:0003700">
    <property type="term" value="F:DNA-binding transcription factor activity"/>
    <property type="evidence" value="ECO:0007669"/>
    <property type="project" value="InterPro"/>
</dbReference>
<dbReference type="GO" id="GO:0006351">
    <property type="term" value="P:DNA-templated transcription"/>
    <property type="evidence" value="ECO:0007669"/>
    <property type="project" value="InterPro"/>
</dbReference>
<keyword evidence="4" id="KW-0238">DNA-binding</keyword>